<gene>
    <name evidence="1" type="ORF">DLJ59_02510</name>
</gene>
<keyword evidence="2" id="KW-1185">Reference proteome</keyword>
<dbReference type="EMBL" id="QGSZ01000110">
    <property type="protein sequence ID" value="RQX07760.1"/>
    <property type="molecule type" value="Genomic_DNA"/>
</dbReference>
<comment type="caution">
    <text evidence="1">The sequence shown here is derived from an EMBL/GenBank/DDBJ whole genome shotgun (WGS) entry which is preliminary data.</text>
</comment>
<name>A0A3N9X479_9ACTN</name>
<organism evidence="1 2">
    <name type="scientific">Micromonospora inaquosa</name>
    <dbReference type="NCBI Taxonomy" id="2203716"/>
    <lineage>
        <taxon>Bacteria</taxon>
        <taxon>Bacillati</taxon>
        <taxon>Actinomycetota</taxon>
        <taxon>Actinomycetes</taxon>
        <taxon>Micromonosporales</taxon>
        <taxon>Micromonosporaceae</taxon>
        <taxon>Micromonospora</taxon>
    </lineage>
</organism>
<evidence type="ECO:0000313" key="1">
    <source>
        <dbReference type="EMBL" id="RQX07760.1"/>
    </source>
</evidence>
<accession>A0A3N9X479</accession>
<evidence type="ECO:0000313" key="2">
    <source>
        <dbReference type="Proteomes" id="UP000282312"/>
    </source>
</evidence>
<dbReference type="AlphaFoldDB" id="A0A3N9X479"/>
<proteinExistence type="predicted"/>
<sequence>MGRVASDTNHNPTVRAEIHCSAHRLRFGLAGESESELPVDLGFAGWIGVAQQGDDVAERLDQVGDLGAAHPAWLCLLGRLKISFGSCPFGLGLGDPTGD</sequence>
<reference evidence="1 2" key="1">
    <citation type="submission" date="2018-05" db="EMBL/GenBank/DDBJ databases">
        <title>Micromonospora from Atacama Desert.</title>
        <authorList>
            <person name="Carro L."/>
            <person name="Goodfellow M."/>
            <person name="Klenk H.-P."/>
        </authorList>
    </citation>
    <scope>NUCLEOTIDE SEQUENCE [LARGE SCALE GENOMIC DNA]</scope>
    <source>
        <strain evidence="1 2">LB39</strain>
    </source>
</reference>
<protein>
    <submittedName>
        <fullName evidence="1">Uncharacterized protein</fullName>
    </submittedName>
</protein>
<dbReference type="Proteomes" id="UP000282312">
    <property type="component" value="Unassembled WGS sequence"/>
</dbReference>